<evidence type="ECO:0000313" key="2">
    <source>
        <dbReference type="Proteomes" id="UP000027647"/>
    </source>
</evidence>
<dbReference type="STRING" id="1044.EH31_16835"/>
<dbReference type="AlphaFoldDB" id="A0A074M2J5"/>
<dbReference type="EMBL" id="JMIW01000009">
    <property type="protein sequence ID" value="KEO88621.1"/>
    <property type="molecule type" value="Genomic_DNA"/>
</dbReference>
<sequence length="88" mass="9255">MPQDPFSSTDSVTSPAREWFDIVPNDNSDLSFVPKAIFVGTGGDLVVSSASTNTEVIFRNVPSGSVLDIRPAAVRETGTTATDLVGLI</sequence>
<dbReference type="OrthoDB" id="7916272at2"/>
<dbReference type="Proteomes" id="UP000027647">
    <property type="component" value="Unassembled WGS sequence"/>
</dbReference>
<accession>A0A074M2J5</accession>
<name>A0A074M2J5_ERYLO</name>
<evidence type="ECO:0000313" key="1">
    <source>
        <dbReference type="EMBL" id="KEO88621.1"/>
    </source>
</evidence>
<reference evidence="1 2" key="1">
    <citation type="submission" date="2014-04" db="EMBL/GenBank/DDBJ databases">
        <title>A comprehensive comparison of genomes of Erythrobacter spp. strains.</title>
        <authorList>
            <person name="Zheng Q."/>
        </authorList>
    </citation>
    <scope>NUCLEOTIDE SEQUENCE [LARGE SCALE GENOMIC DNA]</scope>
    <source>
        <strain evidence="1 2">DSM 6997</strain>
    </source>
</reference>
<dbReference type="RefSeq" id="WP_034962182.1">
    <property type="nucleotide sequence ID" value="NZ_JMIW01000009.1"/>
</dbReference>
<proteinExistence type="predicted"/>
<protein>
    <submittedName>
        <fullName evidence="1">Uncharacterized protein</fullName>
    </submittedName>
</protein>
<keyword evidence="2" id="KW-1185">Reference proteome</keyword>
<comment type="caution">
    <text evidence="1">The sequence shown here is derived from an EMBL/GenBank/DDBJ whole genome shotgun (WGS) entry which is preliminary data.</text>
</comment>
<gene>
    <name evidence="1" type="ORF">EH31_16835</name>
</gene>
<dbReference type="eggNOG" id="ENOG5033DW2">
    <property type="taxonomic scope" value="Bacteria"/>
</dbReference>
<organism evidence="1 2">
    <name type="scientific">Erythrobacter longus</name>
    <dbReference type="NCBI Taxonomy" id="1044"/>
    <lineage>
        <taxon>Bacteria</taxon>
        <taxon>Pseudomonadati</taxon>
        <taxon>Pseudomonadota</taxon>
        <taxon>Alphaproteobacteria</taxon>
        <taxon>Sphingomonadales</taxon>
        <taxon>Erythrobacteraceae</taxon>
        <taxon>Erythrobacter/Porphyrobacter group</taxon>
        <taxon>Erythrobacter</taxon>
    </lineage>
</organism>